<protein>
    <recommendedName>
        <fullName evidence="1">Amine oxidase domain-containing protein</fullName>
    </recommendedName>
</protein>
<reference evidence="2" key="1">
    <citation type="submission" date="2021-01" db="EMBL/GenBank/DDBJ databases">
        <authorList>
            <person name="Corre E."/>
            <person name="Pelletier E."/>
            <person name="Niang G."/>
            <person name="Scheremetjew M."/>
            <person name="Finn R."/>
            <person name="Kale V."/>
            <person name="Holt S."/>
            <person name="Cochrane G."/>
            <person name="Meng A."/>
            <person name="Brown T."/>
            <person name="Cohen L."/>
        </authorList>
    </citation>
    <scope>NUCLEOTIDE SEQUENCE</scope>
    <source>
        <strain evidence="2">NIES-381</strain>
    </source>
</reference>
<dbReference type="AlphaFoldDB" id="A0A7S1NIK9"/>
<dbReference type="InterPro" id="IPR050281">
    <property type="entry name" value="Flavin_monoamine_oxidase"/>
</dbReference>
<dbReference type="Gene3D" id="3.50.50.60">
    <property type="entry name" value="FAD/NAD(P)-binding domain"/>
    <property type="match status" value="1"/>
</dbReference>
<dbReference type="GO" id="GO:0016491">
    <property type="term" value="F:oxidoreductase activity"/>
    <property type="evidence" value="ECO:0007669"/>
    <property type="project" value="InterPro"/>
</dbReference>
<feature type="domain" description="Amine oxidase" evidence="1">
    <location>
        <begin position="16"/>
        <end position="114"/>
    </location>
</feature>
<dbReference type="InterPro" id="IPR002937">
    <property type="entry name" value="Amino_oxidase"/>
</dbReference>
<evidence type="ECO:0000259" key="1">
    <source>
        <dbReference type="Pfam" id="PF01593"/>
    </source>
</evidence>
<evidence type="ECO:0000313" key="2">
    <source>
        <dbReference type="EMBL" id="CAD9021947.1"/>
    </source>
</evidence>
<dbReference type="InterPro" id="IPR036188">
    <property type="entry name" value="FAD/NAD-bd_sf"/>
</dbReference>
<proteinExistence type="predicted"/>
<name>A0A7S1NIK9_9EUGL</name>
<dbReference type="SUPFAM" id="SSF51905">
    <property type="entry name" value="FAD/NAD(P)-binding domain"/>
    <property type="match status" value="1"/>
</dbReference>
<dbReference type="EMBL" id="HBGA01088428">
    <property type="protein sequence ID" value="CAD9021947.1"/>
    <property type="molecule type" value="Transcribed_RNA"/>
</dbReference>
<sequence>MKDYWPGQGLLRAHPQPRPTVIRLFVEYLDLIFGEGRAQVASQAFHRGMVHSWDKHPGARGCYAYPAIDSTGCREELGRPVAGRLYFAGEAYNARSSGNVHSAMESGLAAAQYIVAASSMSRL</sequence>
<dbReference type="PANTHER" id="PTHR10742">
    <property type="entry name" value="FLAVIN MONOAMINE OXIDASE"/>
    <property type="match status" value="1"/>
</dbReference>
<dbReference type="PANTHER" id="PTHR10742:SF418">
    <property type="entry name" value="AMINE OXIDASE DOMAIN-CONTAINING PROTEIN"/>
    <property type="match status" value="1"/>
</dbReference>
<dbReference type="Gene3D" id="3.90.660.10">
    <property type="match status" value="1"/>
</dbReference>
<organism evidence="2">
    <name type="scientific">Eutreptiella gymnastica</name>
    <dbReference type="NCBI Taxonomy" id="73025"/>
    <lineage>
        <taxon>Eukaryota</taxon>
        <taxon>Discoba</taxon>
        <taxon>Euglenozoa</taxon>
        <taxon>Euglenida</taxon>
        <taxon>Spirocuta</taxon>
        <taxon>Euglenophyceae</taxon>
        <taxon>Eutreptiales</taxon>
        <taxon>Eutreptiaceae</taxon>
        <taxon>Eutreptiella</taxon>
    </lineage>
</organism>
<accession>A0A7S1NIK9</accession>
<gene>
    <name evidence="2" type="ORF">EGYM00392_LOCUS33068</name>
</gene>
<dbReference type="Pfam" id="PF01593">
    <property type="entry name" value="Amino_oxidase"/>
    <property type="match status" value="1"/>
</dbReference>